<comment type="caution">
    <text evidence="2">The sequence shown here is derived from an EMBL/GenBank/DDBJ whole genome shotgun (WGS) entry which is preliminary data.</text>
</comment>
<dbReference type="Proteomes" id="UP000075531">
    <property type="component" value="Unassembled WGS sequence"/>
</dbReference>
<sequence length="175" mass="20444">MSSIMLLIMGLLIVIFFVSVCYFAKKKRIFNIVMISIGVIILLFVFYEKYDTYSLLDSFKADKVEIISIASKDIIEVDGKALMKNVKNVVIVPEKPKGYGSVIRYDMIFYKKNRKIITLKLGVITYEEFKNDDKYINLNKNNVIIQKGKKKLEFSEIFYKNLEKIINDSNYINNF</sequence>
<accession>A0A151ASB7</accession>
<feature type="transmembrane region" description="Helical" evidence="1">
    <location>
        <begin position="29"/>
        <end position="47"/>
    </location>
</feature>
<gene>
    <name evidence="2" type="ORF">CLTEP_26120</name>
</gene>
<dbReference type="AlphaFoldDB" id="A0A151ASB7"/>
<proteinExistence type="predicted"/>
<evidence type="ECO:0000256" key="1">
    <source>
        <dbReference type="SAM" id="Phobius"/>
    </source>
</evidence>
<keyword evidence="3" id="KW-1185">Reference proteome</keyword>
<organism evidence="2 3">
    <name type="scientific">Clostridium tepidiprofundi DSM 19306</name>
    <dbReference type="NCBI Taxonomy" id="1121338"/>
    <lineage>
        <taxon>Bacteria</taxon>
        <taxon>Bacillati</taxon>
        <taxon>Bacillota</taxon>
        <taxon>Clostridia</taxon>
        <taxon>Eubacteriales</taxon>
        <taxon>Clostridiaceae</taxon>
        <taxon>Clostridium</taxon>
    </lineage>
</organism>
<feature type="transmembrane region" description="Helical" evidence="1">
    <location>
        <begin position="6"/>
        <end position="24"/>
    </location>
</feature>
<keyword evidence="1" id="KW-0472">Membrane</keyword>
<keyword evidence="1" id="KW-0812">Transmembrane</keyword>
<evidence type="ECO:0000313" key="2">
    <source>
        <dbReference type="EMBL" id="KYH30505.1"/>
    </source>
</evidence>
<reference evidence="2 3" key="1">
    <citation type="submission" date="2016-02" db="EMBL/GenBank/DDBJ databases">
        <title>Genome sequence of Clostridium tepidiprofundi DSM 19306.</title>
        <authorList>
            <person name="Poehlein A."/>
            <person name="Daniel R."/>
        </authorList>
    </citation>
    <scope>NUCLEOTIDE SEQUENCE [LARGE SCALE GENOMIC DNA]</scope>
    <source>
        <strain evidence="2 3">DSM 19306</strain>
    </source>
</reference>
<dbReference type="EMBL" id="LTBA01000070">
    <property type="protein sequence ID" value="KYH30505.1"/>
    <property type="molecule type" value="Genomic_DNA"/>
</dbReference>
<protein>
    <submittedName>
        <fullName evidence="2">Uncharacterized protein</fullName>
    </submittedName>
</protein>
<keyword evidence="1" id="KW-1133">Transmembrane helix</keyword>
<name>A0A151ASB7_9CLOT</name>
<dbReference type="RefSeq" id="WP_066827368.1">
    <property type="nucleotide sequence ID" value="NZ_LTBA01000070.1"/>
</dbReference>
<evidence type="ECO:0000313" key="3">
    <source>
        <dbReference type="Proteomes" id="UP000075531"/>
    </source>
</evidence>